<organism evidence="1 2">
    <name type="scientific">Thalictrum thalictroides</name>
    <name type="common">Rue-anemone</name>
    <name type="synonym">Anemone thalictroides</name>
    <dbReference type="NCBI Taxonomy" id="46969"/>
    <lineage>
        <taxon>Eukaryota</taxon>
        <taxon>Viridiplantae</taxon>
        <taxon>Streptophyta</taxon>
        <taxon>Embryophyta</taxon>
        <taxon>Tracheophyta</taxon>
        <taxon>Spermatophyta</taxon>
        <taxon>Magnoliopsida</taxon>
        <taxon>Ranunculales</taxon>
        <taxon>Ranunculaceae</taxon>
        <taxon>Thalictroideae</taxon>
        <taxon>Thalictrum</taxon>
    </lineage>
</organism>
<sequence>METGNDTRKQQEIFEILKCITPQLVFHPIVYRSMKQLDKDLCITGRVEMVIVGFSKQEWVWFERQKLVQTKSHPVFLPRFQVGSNVK</sequence>
<comment type="caution">
    <text evidence="1">The sequence shown here is derived from an EMBL/GenBank/DDBJ whole genome shotgun (WGS) entry which is preliminary data.</text>
</comment>
<keyword evidence="2" id="KW-1185">Reference proteome</keyword>
<evidence type="ECO:0000313" key="2">
    <source>
        <dbReference type="Proteomes" id="UP000554482"/>
    </source>
</evidence>
<dbReference type="Proteomes" id="UP000554482">
    <property type="component" value="Unassembled WGS sequence"/>
</dbReference>
<evidence type="ECO:0000313" key="1">
    <source>
        <dbReference type="EMBL" id="KAF5194965.1"/>
    </source>
</evidence>
<name>A0A7J6WEX9_THATH</name>
<dbReference type="AlphaFoldDB" id="A0A7J6WEX9"/>
<accession>A0A7J6WEX9</accession>
<protein>
    <submittedName>
        <fullName evidence="1">Uncharacterized protein</fullName>
    </submittedName>
</protein>
<dbReference type="EMBL" id="JABWDY010018037">
    <property type="protein sequence ID" value="KAF5194965.1"/>
    <property type="molecule type" value="Genomic_DNA"/>
</dbReference>
<proteinExistence type="predicted"/>
<reference evidence="1 2" key="1">
    <citation type="submission" date="2020-06" db="EMBL/GenBank/DDBJ databases">
        <title>Transcriptomic and genomic resources for Thalictrum thalictroides and T. hernandezii: Facilitating candidate gene discovery in an emerging model plant lineage.</title>
        <authorList>
            <person name="Arias T."/>
            <person name="Riano-Pachon D.M."/>
            <person name="Di Stilio V.S."/>
        </authorList>
    </citation>
    <scope>NUCLEOTIDE SEQUENCE [LARGE SCALE GENOMIC DNA]</scope>
    <source>
        <strain evidence="2">cv. WT478/WT964</strain>
        <tissue evidence="1">Leaves</tissue>
    </source>
</reference>
<gene>
    <name evidence="1" type="ORF">FRX31_015448</name>
</gene>